<accession>A0A2Z4QEW6</accession>
<dbReference type="Proteomes" id="UP000251795">
    <property type="component" value="Segment"/>
</dbReference>
<organism evidence="1 2">
    <name type="scientific">Erwinia phage vB_EamM_Alexandra</name>
    <dbReference type="NCBI Taxonomy" id="2201424"/>
    <lineage>
        <taxon>Viruses</taxon>
        <taxon>Duplodnaviria</taxon>
        <taxon>Heunggongvirae</taxon>
        <taxon>Uroviricota</taxon>
        <taxon>Caudoviricetes</taxon>
        <taxon>Alexandravirus</taxon>
        <taxon>Alexandravirus alexandra</taxon>
    </lineage>
</organism>
<keyword evidence="2" id="KW-1185">Reference proteome</keyword>
<dbReference type="EMBL" id="MH248138">
    <property type="protein sequence ID" value="AWY08523.1"/>
    <property type="molecule type" value="Genomic_DNA"/>
</dbReference>
<evidence type="ECO:0000313" key="2">
    <source>
        <dbReference type="Proteomes" id="UP000251795"/>
    </source>
</evidence>
<sequence>MGDLNGNYWRYDIDKRAGNLTLPHLPKEFTATIKDNLTLMHTPVKIDGTTIVTSQGKTCGSLQFLTGANILIWSSFESYRFTLIVDEVTRIRLKATDRQSAELCK</sequence>
<proteinExistence type="predicted"/>
<protein>
    <submittedName>
        <fullName evidence="1">Uncharacterized protein</fullName>
    </submittedName>
</protein>
<gene>
    <name evidence="1" type="ORF">Alexandra_266</name>
</gene>
<evidence type="ECO:0000313" key="1">
    <source>
        <dbReference type="EMBL" id="AWY08523.1"/>
    </source>
</evidence>
<reference evidence="1 2" key="1">
    <citation type="submission" date="2018-04" db="EMBL/GenBank/DDBJ databases">
        <authorList>
            <person name="Go L.Y."/>
            <person name="Mitchell J.A."/>
        </authorList>
    </citation>
    <scope>NUCLEOTIDE SEQUENCE [LARGE SCALE GENOMIC DNA]</scope>
</reference>
<name>A0A2Z4QEW6_9CAUD</name>